<dbReference type="InterPro" id="IPR001387">
    <property type="entry name" value="Cro/C1-type_HTH"/>
</dbReference>
<dbReference type="CDD" id="cd00093">
    <property type="entry name" value="HTH_XRE"/>
    <property type="match status" value="1"/>
</dbReference>
<dbReference type="Pfam" id="PF12844">
    <property type="entry name" value="HTH_19"/>
    <property type="match status" value="1"/>
</dbReference>
<organism evidence="2 3">
    <name type="scientific">Clostridium phage phiCDHM13</name>
    <dbReference type="NCBI Taxonomy" id="1437363"/>
    <lineage>
        <taxon>Viruses</taxon>
        <taxon>Duplodnaviria</taxon>
        <taxon>Heunggongvirae</taxon>
        <taxon>Uroviricota</taxon>
        <taxon>Caudoviricetes</taxon>
        <taxon>Sherbrookevirus</taxon>
        <taxon>Sherbrookevirus CDHM13</taxon>
    </lineage>
</organism>
<gene>
    <name evidence="2" type="primary">phiCDHM13_gp37</name>
</gene>
<dbReference type="KEGG" id="vg:26797739"/>
<dbReference type="RefSeq" id="YP_009226609.1">
    <property type="nucleotide sequence ID" value="NC_029116.1"/>
</dbReference>
<dbReference type="EMBL" id="HG796225">
    <property type="protein sequence ID" value="CDL65320.1"/>
    <property type="molecule type" value="Genomic_DNA"/>
</dbReference>
<dbReference type="SUPFAM" id="SSF47413">
    <property type="entry name" value="lambda repressor-like DNA-binding domains"/>
    <property type="match status" value="1"/>
</dbReference>
<dbReference type="Proteomes" id="UP000029357">
    <property type="component" value="Segment"/>
</dbReference>
<reference evidence="2 3" key="1">
    <citation type="submission" date="2013-10" db="EMBL/GenBank/DDBJ databases">
        <authorList>
            <person name="Hargreaves K."/>
        </authorList>
    </citation>
    <scope>NUCLEOTIDE SEQUENCE [LARGE SCALE GENOMIC DNA]</scope>
</reference>
<protein>
    <submittedName>
        <fullName evidence="2">Putative regulatory protein</fullName>
    </submittedName>
</protein>
<dbReference type="GO" id="GO:0003677">
    <property type="term" value="F:DNA binding"/>
    <property type="evidence" value="ECO:0007669"/>
    <property type="project" value="InterPro"/>
</dbReference>
<evidence type="ECO:0000313" key="2">
    <source>
        <dbReference type="EMBL" id="CDL65320.1"/>
    </source>
</evidence>
<evidence type="ECO:0000313" key="3">
    <source>
        <dbReference type="Proteomes" id="UP000029357"/>
    </source>
</evidence>
<accession>A0A090C6M7</accession>
<sequence>MNEIIDDINIRIRKLRSSEGLKQIEFGEKLGKTKHEIYNLESGRTKVKESDLKLIISLFKVNENWLRTGTGEMYNTEDRNSVKAEAFCAIDENEKLAKAVLEFSKLTDEQLESILKILEVFSKE</sequence>
<proteinExistence type="predicted"/>
<dbReference type="Gene3D" id="1.10.260.40">
    <property type="entry name" value="lambda repressor-like DNA-binding domains"/>
    <property type="match status" value="1"/>
</dbReference>
<dbReference type="SMART" id="SM00530">
    <property type="entry name" value="HTH_XRE"/>
    <property type="match status" value="1"/>
</dbReference>
<evidence type="ECO:0000259" key="1">
    <source>
        <dbReference type="PROSITE" id="PS50943"/>
    </source>
</evidence>
<reference evidence="2 3" key="2">
    <citation type="submission" date="2014-09" db="EMBL/GenBank/DDBJ databases">
        <title>N/A.</title>
        <authorList>
            <person name="Hargreaves K.R."/>
            <person name="Clokie M.R.J."/>
        </authorList>
    </citation>
    <scope>NUCLEOTIDE SEQUENCE [LARGE SCALE GENOMIC DNA]</scope>
</reference>
<dbReference type="GeneID" id="26797739"/>
<keyword evidence="3" id="KW-1185">Reference proteome</keyword>
<name>A0A090C6M7_9CAUD</name>
<dbReference type="InterPro" id="IPR010982">
    <property type="entry name" value="Lambda_DNA-bd_dom_sf"/>
</dbReference>
<feature type="domain" description="HTH cro/C1-type" evidence="1">
    <location>
        <begin position="12"/>
        <end position="66"/>
    </location>
</feature>
<dbReference type="PROSITE" id="PS50943">
    <property type="entry name" value="HTH_CROC1"/>
    <property type="match status" value="1"/>
</dbReference>
<dbReference type="OrthoDB" id="16259at10239"/>